<dbReference type="Proteomes" id="UP000253495">
    <property type="component" value="Unassembled WGS sequence"/>
</dbReference>
<comment type="caution">
    <text evidence="1">The sequence shown here is derived from an EMBL/GenBank/DDBJ whole genome shotgun (WGS) entry which is preliminary data.</text>
</comment>
<dbReference type="InterPro" id="IPR046198">
    <property type="entry name" value="DUF6230"/>
</dbReference>
<dbReference type="Pfam" id="PF19741">
    <property type="entry name" value="DUF6230"/>
    <property type="match status" value="1"/>
</dbReference>
<gene>
    <name evidence="1" type="ORF">DFQ14_10317</name>
</gene>
<dbReference type="AlphaFoldDB" id="A0A368VUU2"/>
<evidence type="ECO:0000313" key="1">
    <source>
        <dbReference type="EMBL" id="RCW45056.1"/>
    </source>
</evidence>
<name>A0A368VUU2_9ACTN</name>
<dbReference type="EMBL" id="QPJC01000003">
    <property type="protein sequence ID" value="RCW45056.1"/>
    <property type="molecule type" value="Genomic_DNA"/>
</dbReference>
<protein>
    <recommendedName>
        <fullName evidence="3">Cholesterol esterase</fullName>
    </recommendedName>
</protein>
<accession>A0A368VUU2</accession>
<sequence length="212" mass="22339">MMASHGLSRRQEFDGSATGRTRWRVFTLVLVVGVFGVGLMLTGMSQGAIAASFAVSGTRYKASADDLRAKGVVQYGSVDRSSSEKAHPVLVNGFRDARLSNFCQSIVVPGVPGVGDMTIRISAPGGMRAENLVIGVEKVTGDLTLNNVEIGRDAATFGKGPEGLQGKPGTFGIQADSAHIANLRQVAWSTTASTLRLSDVRITAEAGRHECF</sequence>
<proteinExistence type="predicted"/>
<reference evidence="1 2" key="1">
    <citation type="submission" date="2018-07" db="EMBL/GenBank/DDBJ databases">
        <title>Genomic Encyclopedia of Type Strains, Phase III (KMG-III): the genomes of soil and plant-associated and newly described type strains.</title>
        <authorList>
            <person name="Whitman W."/>
        </authorList>
    </citation>
    <scope>NUCLEOTIDE SEQUENCE [LARGE SCALE GENOMIC DNA]</scope>
    <source>
        <strain evidence="1 2">CECT 8575</strain>
    </source>
</reference>
<evidence type="ECO:0000313" key="2">
    <source>
        <dbReference type="Proteomes" id="UP000253495"/>
    </source>
</evidence>
<keyword evidence="2" id="KW-1185">Reference proteome</keyword>
<evidence type="ECO:0008006" key="3">
    <source>
        <dbReference type="Google" id="ProtNLM"/>
    </source>
</evidence>
<organism evidence="1 2">
    <name type="scientific">Halopolyspora algeriensis</name>
    <dbReference type="NCBI Taxonomy" id="1500506"/>
    <lineage>
        <taxon>Bacteria</taxon>
        <taxon>Bacillati</taxon>
        <taxon>Actinomycetota</taxon>
        <taxon>Actinomycetes</taxon>
        <taxon>Actinomycetes incertae sedis</taxon>
        <taxon>Halopolyspora</taxon>
    </lineage>
</organism>